<evidence type="ECO:0000259" key="2">
    <source>
        <dbReference type="Pfam" id="PF07859"/>
    </source>
</evidence>
<organism evidence="3 4">
    <name type="scientific">Taxus chinensis</name>
    <name type="common">Chinese yew</name>
    <name type="synonym">Taxus wallichiana var. chinensis</name>
    <dbReference type="NCBI Taxonomy" id="29808"/>
    <lineage>
        <taxon>Eukaryota</taxon>
        <taxon>Viridiplantae</taxon>
        <taxon>Streptophyta</taxon>
        <taxon>Embryophyta</taxon>
        <taxon>Tracheophyta</taxon>
        <taxon>Spermatophyta</taxon>
        <taxon>Pinopsida</taxon>
        <taxon>Pinidae</taxon>
        <taxon>Conifers II</taxon>
        <taxon>Cupressales</taxon>
        <taxon>Taxaceae</taxon>
        <taxon>Taxus</taxon>
    </lineage>
</organism>
<dbReference type="InterPro" id="IPR033140">
    <property type="entry name" value="Lipase_GDXG_put_SER_AS"/>
</dbReference>
<dbReference type="PANTHER" id="PTHR23024:SF635">
    <property type="entry name" value="OS07G0162700 PROTEIN"/>
    <property type="match status" value="1"/>
</dbReference>
<dbReference type="Pfam" id="PF07859">
    <property type="entry name" value="Abhydrolase_3"/>
    <property type="match status" value="1"/>
</dbReference>
<protein>
    <recommendedName>
        <fullName evidence="2">Alpha/beta hydrolase fold-3 domain-containing protein</fullName>
    </recommendedName>
</protein>
<reference evidence="3 4" key="1">
    <citation type="journal article" date="2021" name="Nat. Plants">
        <title>The Taxus genome provides insights into paclitaxel biosynthesis.</title>
        <authorList>
            <person name="Xiong X."/>
            <person name="Gou J."/>
            <person name="Liao Q."/>
            <person name="Li Y."/>
            <person name="Zhou Q."/>
            <person name="Bi G."/>
            <person name="Li C."/>
            <person name="Du R."/>
            <person name="Wang X."/>
            <person name="Sun T."/>
            <person name="Guo L."/>
            <person name="Liang H."/>
            <person name="Lu P."/>
            <person name="Wu Y."/>
            <person name="Zhang Z."/>
            <person name="Ro D.K."/>
            <person name="Shang Y."/>
            <person name="Huang S."/>
            <person name="Yan J."/>
        </authorList>
    </citation>
    <scope>NUCLEOTIDE SEQUENCE [LARGE SCALE GENOMIC DNA]</scope>
    <source>
        <strain evidence="3">Ta-2019</strain>
    </source>
</reference>
<dbReference type="EMBL" id="JAHRHJ020003813">
    <property type="protein sequence ID" value="KAH9290691.1"/>
    <property type="molecule type" value="Genomic_DNA"/>
</dbReference>
<feature type="active site" evidence="1">
    <location>
        <position position="124"/>
    </location>
</feature>
<dbReference type="GO" id="GO:0016787">
    <property type="term" value="F:hydrolase activity"/>
    <property type="evidence" value="ECO:0007669"/>
    <property type="project" value="InterPro"/>
</dbReference>
<evidence type="ECO:0000313" key="4">
    <source>
        <dbReference type="Proteomes" id="UP000824469"/>
    </source>
</evidence>
<feature type="domain" description="Alpha/beta hydrolase fold-3" evidence="2">
    <location>
        <begin position="77"/>
        <end position="257"/>
    </location>
</feature>
<proteinExistence type="predicted"/>
<dbReference type="AlphaFoldDB" id="A0AA38BY16"/>
<sequence>MADKSEPRVVENVYDGVIKLYSDGSIVRGDHQSPPPPTDDYSCVPFKDIVFGPYSWIMGASLPSSSNGQNQGADWLPSTALPAAYHDAIAALHWIDSMKSDAVEVDPWFRSHADFCKVFVAGDSAGGNIANHVGIWAAGAHGDGDLQIQIKGIILGYPFFGGEERTPSGSYNSPVFNLEMSDTMWRLSLPLGSNRDHPFCNPVGVGDLREAALPPMLFVIAGQDILKDKQLQYCEFLKGCGKQVEVHVFEEEDHGFTALKMEDRSAVEALRCISHFINLTN</sequence>
<evidence type="ECO:0000256" key="1">
    <source>
        <dbReference type="PROSITE-ProRule" id="PRU10038"/>
    </source>
</evidence>
<dbReference type="SUPFAM" id="SSF53474">
    <property type="entry name" value="alpha/beta-Hydrolases"/>
    <property type="match status" value="1"/>
</dbReference>
<accession>A0AA38BY16</accession>
<dbReference type="InterPro" id="IPR013094">
    <property type="entry name" value="AB_hydrolase_3"/>
</dbReference>
<gene>
    <name evidence="3" type="ORF">KI387_034808</name>
</gene>
<dbReference type="Gene3D" id="3.40.50.1820">
    <property type="entry name" value="alpha/beta hydrolase"/>
    <property type="match status" value="1"/>
</dbReference>
<dbReference type="PANTHER" id="PTHR23024">
    <property type="entry name" value="ARYLACETAMIDE DEACETYLASE"/>
    <property type="match status" value="1"/>
</dbReference>
<evidence type="ECO:0000313" key="3">
    <source>
        <dbReference type="EMBL" id="KAH9290691.1"/>
    </source>
</evidence>
<dbReference type="PROSITE" id="PS01174">
    <property type="entry name" value="LIPASE_GDXG_SER"/>
    <property type="match status" value="1"/>
</dbReference>
<dbReference type="InterPro" id="IPR050466">
    <property type="entry name" value="Carboxylest/Gibb_receptor"/>
</dbReference>
<name>A0AA38BY16_TAXCH</name>
<dbReference type="Proteomes" id="UP000824469">
    <property type="component" value="Unassembled WGS sequence"/>
</dbReference>
<keyword evidence="4" id="KW-1185">Reference proteome</keyword>
<comment type="caution">
    <text evidence="3">The sequence shown here is derived from an EMBL/GenBank/DDBJ whole genome shotgun (WGS) entry which is preliminary data.</text>
</comment>
<dbReference type="InterPro" id="IPR029058">
    <property type="entry name" value="AB_hydrolase_fold"/>
</dbReference>